<name>A0AA90NS96_9ACTN</name>
<reference evidence="11" key="1">
    <citation type="submission" date="2023-08" db="EMBL/GenBank/DDBJ databases">
        <title>The draft genome of Tsukamurella strandjordii strain 050030.</title>
        <authorList>
            <person name="Zhao F."/>
            <person name="Feng Y."/>
            <person name="Zong Z."/>
        </authorList>
    </citation>
    <scope>NUCLEOTIDE SEQUENCE</scope>
    <source>
        <strain evidence="11">050030</strain>
    </source>
</reference>
<dbReference type="InterPro" id="IPR003691">
    <property type="entry name" value="FluC"/>
</dbReference>
<keyword evidence="4 10" id="KW-1133">Transmembrane helix</keyword>
<evidence type="ECO:0000256" key="2">
    <source>
        <dbReference type="ARBA" id="ARBA00022475"/>
    </source>
</evidence>
<evidence type="ECO:0000256" key="3">
    <source>
        <dbReference type="ARBA" id="ARBA00022692"/>
    </source>
</evidence>
<dbReference type="EMBL" id="JAUTIX010000007">
    <property type="protein sequence ID" value="MDP0399889.1"/>
    <property type="molecule type" value="Genomic_DNA"/>
</dbReference>
<evidence type="ECO:0000313" key="11">
    <source>
        <dbReference type="EMBL" id="MDP0399889.1"/>
    </source>
</evidence>
<keyword evidence="10" id="KW-0479">Metal-binding</keyword>
<dbReference type="GO" id="GO:0140114">
    <property type="term" value="P:cellular detoxification of fluoride"/>
    <property type="evidence" value="ECO:0007669"/>
    <property type="project" value="UniProtKB-UniRule"/>
</dbReference>
<evidence type="ECO:0000256" key="6">
    <source>
        <dbReference type="ARBA" id="ARBA00023303"/>
    </source>
</evidence>
<keyword evidence="12" id="KW-1185">Reference proteome</keyword>
<dbReference type="PANTHER" id="PTHR28259">
    <property type="entry name" value="FLUORIDE EXPORT PROTEIN 1-RELATED"/>
    <property type="match status" value="1"/>
</dbReference>
<keyword evidence="10" id="KW-0406">Ion transport</keyword>
<evidence type="ECO:0000256" key="10">
    <source>
        <dbReference type="HAMAP-Rule" id="MF_00454"/>
    </source>
</evidence>
<keyword evidence="2 10" id="KW-1003">Cell membrane</keyword>
<gene>
    <name evidence="10" type="primary">fluC</name>
    <name evidence="10" type="synonym">crcB</name>
    <name evidence="11" type="ORF">Q7X28_18385</name>
</gene>
<evidence type="ECO:0000256" key="4">
    <source>
        <dbReference type="ARBA" id="ARBA00022989"/>
    </source>
</evidence>
<comment type="catalytic activity">
    <reaction evidence="8">
        <text>fluoride(in) = fluoride(out)</text>
        <dbReference type="Rhea" id="RHEA:76159"/>
        <dbReference type="ChEBI" id="CHEBI:17051"/>
    </reaction>
    <physiologicalReaction direction="left-to-right" evidence="8">
        <dbReference type="Rhea" id="RHEA:76160"/>
    </physiologicalReaction>
</comment>
<feature type="transmembrane region" description="Helical" evidence="10">
    <location>
        <begin position="123"/>
        <end position="143"/>
    </location>
</feature>
<evidence type="ECO:0000256" key="9">
    <source>
        <dbReference type="ARBA" id="ARBA00049940"/>
    </source>
</evidence>
<dbReference type="GO" id="GO:0062054">
    <property type="term" value="F:fluoride channel activity"/>
    <property type="evidence" value="ECO:0007669"/>
    <property type="project" value="UniProtKB-UniRule"/>
</dbReference>
<evidence type="ECO:0000256" key="1">
    <source>
        <dbReference type="ARBA" id="ARBA00004651"/>
    </source>
</evidence>
<keyword evidence="5 10" id="KW-0472">Membrane</keyword>
<accession>A0AA90NS96</accession>
<dbReference type="GO" id="GO:0005886">
    <property type="term" value="C:plasma membrane"/>
    <property type="evidence" value="ECO:0007669"/>
    <property type="project" value="UniProtKB-SubCell"/>
</dbReference>
<dbReference type="HAMAP" id="MF_00454">
    <property type="entry name" value="FluC"/>
    <property type="match status" value="1"/>
</dbReference>
<feature type="binding site" evidence="10">
    <location>
        <position position="104"/>
    </location>
    <ligand>
        <name>Na(+)</name>
        <dbReference type="ChEBI" id="CHEBI:29101"/>
        <note>structural</note>
    </ligand>
</feature>
<comment type="caution">
    <text evidence="11">The sequence shown here is derived from an EMBL/GenBank/DDBJ whole genome shotgun (WGS) entry which is preliminary data.</text>
</comment>
<organism evidence="11 12">
    <name type="scientific">Tsukamurella strandjordii</name>
    <dbReference type="NCBI Taxonomy" id="147577"/>
    <lineage>
        <taxon>Bacteria</taxon>
        <taxon>Bacillati</taxon>
        <taxon>Actinomycetota</taxon>
        <taxon>Actinomycetes</taxon>
        <taxon>Mycobacteriales</taxon>
        <taxon>Tsukamurellaceae</taxon>
        <taxon>Tsukamurella</taxon>
    </lineage>
</organism>
<dbReference type="RefSeq" id="WP_255585620.1">
    <property type="nucleotide sequence ID" value="NZ_CBCSFC010000013.1"/>
</dbReference>
<keyword evidence="10" id="KW-0813">Transport</keyword>
<evidence type="ECO:0000256" key="7">
    <source>
        <dbReference type="ARBA" id="ARBA00035120"/>
    </source>
</evidence>
<sequence length="145" mass="15524">MPVLQRHPRQHRRGSHHAGLRIHPNLRPAALGLVFLGGAAGTFVRAEVGHWLPHSPFSWATFAVNMAGAFLLGALTEALAQRPDDERYRRYRLLLGTGFCGGLTTYSAFALDIHDAAPAMGALYAGSTILLGLVAAFAGAAVVRR</sequence>
<protein>
    <recommendedName>
        <fullName evidence="10">Fluoride-specific ion channel FluC</fullName>
    </recommendedName>
</protein>
<dbReference type="Pfam" id="PF02537">
    <property type="entry name" value="CRCB"/>
    <property type="match status" value="1"/>
</dbReference>
<proteinExistence type="inferred from homology"/>
<comment type="similarity">
    <text evidence="7 10">Belongs to the fluoride channel Fluc/FEX (TC 1.A.43) family.</text>
</comment>
<feature type="transmembrane region" description="Helical" evidence="10">
    <location>
        <begin position="91"/>
        <end position="111"/>
    </location>
</feature>
<feature type="transmembrane region" description="Helical" evidence="10">
    <location>
        <begin position="56"/>
        <end position="79"/>
    </location>
</feature>
<dbReference type="GO" id="GO:0046872">
    <property type="term" value="F:metal ion binding"/>
    <property type="evidence" value="ECO:0007669"/>
    <property type="project" value="UniProtKB-KW"/>
</dbReference>
<feature type="binding site" evidence="10">
    <location>
        <position position="101"/>
    </location>
    <ligand>
        <name>Na(+)</name>
        <dbReference type="ChEBI" id="CHEBI:29101"/>
        <note>structural</note>
    </ligand>
</feature>
<comment type="subcellular location">
    <subcellularLocation>
        <location evidence="1 10">Cell membrane</location>
        <topology evidence="1 10">Multi-pass membrane protein</topology>
    </subcellularLocation>
</comment>
<keyword evidence="10" id="KW-0915">Sodium</keyword>
<dbReference type="Proteomes" id="UP001178281">
    <property type="component" value="Unassembled WGS sequence"/>
</dbReference>
<keyword evidence="3 10" id="KW-0812">Transmembrane</keyword>
<dbReference type="AlphaFoldDB" id="A0AA90NS96"/>
<comment type="function">
    <text evidence="9 10">Fluoride-specific ion channel. Important for reducing fluoride concentration in the cell, thus reducing its toxicity.</text>
</comment>
<keyword evidence="6 10" id="KW-0407">Ion channel</keyword>
<evidence type="ECO:0000256" key="5">
    <source>
        <dbReference type="ARBA" id="ARBA00023136"/>
    </source>
</evidence>
<evidence type="ECO:0000313" key="12">
    <source>
        <dbReference type="Proteomes" id="UP001178281"/>
    </source>
</evidence>
<evidence type="ECO:0000256" key="8">
    <source>
        <dbReference type="ARBA" id="ARBA00035585"/>
    </source>
</evidence>
<dbReference type="PANTHER" id="PTHR28259:SF1">
    <property type="entry name" value="FLUORIDE EXPORT PROTEIN 1-RELATED"/>
    <property type="match status" value="1"/>
</dbReference>
<comment type="activity regulation">
    <text evidence="10">Na(+) is not transported, but it plays an essential structural role and its presence is essential for fluoride channel function.</text>
</comment>